<proteinExistence type="predicted"/>
<reference evidence="1" key="1">
    <citation type="submission" date="2014-11" db="EMBL/GenBank/DDBJ databases">
        <authorList>
            <person name="Amaro Gonzalez C."/>
        </authorList>
    </citation>
    <scope>NUCLEOTIDE SEQUENCE</scope>
</reference>
<accession>A0A0E9T1U1</accession>
<sequence>MYTYAITYKLIVLAYIKNHLKPCILNALILNIRPKVCVESCWNLED</sequence>
<dbReference type="AlphaFoldDB" id="A0A0E9T1U1"/>
<dbReference type="EMBL" id="GBXM01061095">
    <property type="protein sequence ID" value="JAH47482.1"/>
    <property type="molecule type" value="Transcribed_RNA"/>
</dbReference>
<organism evidence="1">
    <name type="scientific">Anguilla anguilla</name>
    <name type="common">European freshwater eel</name>
    <name type="synonym">Muraena anguilla</name>
    <dbReference type="NCBI Taxonomy" id="7936"/>
    <lineage>
        <taxon>Eukaryota</taxon>
        <taxon>Metazoa</taxon>
        <taxon>Chordata</taxon>
        <taxon>Craniata</taxon>
        <taxon>Vertebrata</taxon>
        <taxon>Euteleostomi</taxon>
        <taxon>Actinopterygii</taxon>
        <taxon>Neopterygii</taxon>
        <taxon>Teleostei</taxon>
        <taxon>Anguilliformes</taxon>
        <taxon>Anguillidae</taxon>
        <taxon>Anguilla</taxon>
    </lineage>
</organism>
<reference evidence="1" key="2">
    <citation type="journal article" date="2015" name="Fish Shellfish Immunol.">
        <title>Early steps in the European eel (Anguilla anguilla)-Vibrio vulnificus interaction in the gills: Role of the RtxA13 toxin.</title>
        <authorList>
            <person name="Callol A."/>
            <person name="Pajuelo D."/>
            <person name="Ebbesson L."/>
            <person name="Teles M."/>
            <person name="MacKenzie S."/>
            <person name="Amaro C."/>
        </authorList>
    </citation>
    <scope>NUCLEOTIDE SEQUENCE</scope>
</reference>
<protein>
    <submittedName>
        <fullName evidence="1">Uncharacterized protein</fullName>
    </submittedName>
</protein>
<evidence type="ECO:0000313" key="1">
    <source>
        <dbReference type="EMBL" id="JAH47482.1"/>
    </source>
</evidence>
<name>A0A0E9T1U1_ANGAN</name>